<dbReference type="PROSITE" id="PS50192">
    <property type="entry name" value="T_SNARE"/>
    <property type="match status" value="1"/>
</dbReference>
<proteinExistence type="inferred from homology"/>
<dbReference type="Gene3D" id="1.10.8.500">
    <property type="entry name" value="HAMP domain in histidine kinase"/>
    <property type="match status" value="1"/>
</dbReference>
<evidence type="ECO:0000259" key="7">
    <source>
        <dbReference type="PROSITE" id="PS50111"/>
    </source>
</evidence>
<dbReference type="Pfam" id="PF00015">
    <property type="entry name" value="MCPsignal"/>
    <property type="match status" value="1"/>
</dbReference>
<dbReference type="InterPro" id="IPR004089">
    <property type="entry name" value="MCPsignal_dom"/>
</dbReference>
<feature type="domain" description="HAMP" evidence="9">
    <location>
        <begin position="201"/>
        <end position="254"/>
    </location>
</feature>
<keyword evidence="6" id="KW-0472">Membrane</keyword>
<dbReference type="EMBL" id="JAHHZF010000028">
    <property type="protein sequence ID" value="MBT9293286.1"/>
    <property type="molecule type" value="Genomic_DNA"/>
</dbReference>
<dbReference type="Gene3D" id="1.10.287.950">
    <property type="entry name" value="Methyl-accepting chemotaxis protein"/>
    <property type="match status" value="1"/>
</dbReference>
<dbReference type="AlphaFoldDB" id="A0A947GFU5"/>
<keyword evidence="6" id="KW-0812">Transmembrane</keyword>
<dbReference type="PROSITE" id="PS50111">
    <property type="entry name" value="CHEMOTAXIS_TRANSDUC_2"/>
    <property type="match status" value="1"/>
</dbReference>
<name>A0A947GFU5_9HYPH</name>
<gene>
    <name evidence="10" type="ORF">KL771_27790</name>
</gene>
<feature type="domain" description="T-SNARE coiled-coil homology" evidence="8">
    <location>
        <begin position="447"/>
        <end position="509"/>
    </location>
</feature>
<evidence type="ECO:0000313" key="10">
    <source>
        <dbReference type="EMBL" id="MBT9293286.1"/>
    </source>
</evidence>
<dbReference type="InterPro" id="IPR003660">
    <property type="entry name" value="HAMP_dom"/>
</dbReference>
<evidence type="ECO:0000313" key="11">
    <source>
        <dbReference type="Proteomes" id="UP000766595"/>
    </source>
</evidence>
<dbReference type="SMART" id="SM00304">
    <property type="entry name" value="HAMP"/>
    <property type="match status" value="1"/>
</dbReference>
<dbReference type="InterPro" id="IPR000727">
    <property type="entry name" value="T_SNARE_dom"/>
</dbReference>
<dbReference type="Pfam" id="PF00672">
    <property type="entry name" value="HAMP"/>
    <property type="match status" value="1"/>
</dbReference>
<evidence type="ECO:0000256" key="2">
    <source>
        <dbReference type="ARBA" id="ARBA00022519"/>
    </source>
</evidence>
<feature type="transmembrane region" description="Helical" evidence="6">
    <location>
        <begin position="181"/>
        <end position="204"/>
    </location>
</feature>
<evidence type="ECO:0000259" key="8">
    <source>
        <dbReference type="PROSITE" id="PS50192"/>
    </source>
</evidence>
<keyword evidence="2" id="KW-0997">Cell inner membrane</keyword>
<dbReference type="GO" id="GO:0007165">
    <property type="term" value="P:signal transduction"/>
    <property type="evidence" value="ECO:0007669"/>
    <property type="project" value="UniProtKB-KW"/>
</dbReference>
<evidence type="ECO:0000256" key="1">
    <source>
        <dbReference type="ARBA" id="ARBA00004429"/>
    </source>
</evidence>
<keyword evidence="2" id="KW-1003">Cell membrane</keyword>
<sequence>MTSVFVLILIMVAIGGHVVLRTSQALVSDARDAVWEASVPPAQVFVVANSQNSIHQDVSAAIADPRRLPAARTAIADRERASDATWAELTGLAPYFPADVKREVDATSERLARFRTAERRTLDLLGATQADAARRHFETVQAEALQGLSDQVTRLLDTMRSRIGHVNQRMEATAEAGLIRLAWVAGVVTVLLVLCGIVVQFRVVRPIRSLNGAMSALAAGRLDTEVPCRNRRDEIGRMADTLGVFRAGLIETLDLRREQEVARERQANERRSTMLALAGRFEASVGRVVEAVSVAAENLEGVAESMSSGAAEASSQSFAVARASEAATANVRTVADATDTLAKSMIEVGAEVDRSGSRIRDAARQAEATNADVQALGAAADAISGVVRLIADIAEQTNLLALNATIEAARAGEMGRGFAIVAGEVKQLATETAKATKDISAQIASIQSATSTSISAIRSIAETIGEVDGLAAHIGEAIVGQVSAVRNIAVNVGEAAAGTSEVTGNITRVSDVVRHSGEVAAAMLDSTRALKRGGETLRIEVDQFLSSIRAA</sequence>
<dbReference type="SUPFAM" id="SSF58104">
    <property type="entry name" value="Methyl-accepting chemotaxis protein (MCP) signaling domain"/>
    <property type="match status" value="1"/>
</dbReference>
<evidence type="ECO:0000256" key="6">
    <source>
        <dbReference type="SAM" id="Phobius"/>
    </source>
</evidence>
<dbReference type="PANTHER" id="PTHR32089">
    <property type="entry name" value="METHYL-ACCEPTING CHEMOTAXIS PROTEIN MCPB"/>
    <property type="match status" value="1"/>
</dbReference>
<reference evidence="10 11" key="1">
    <citation type="submission" date="2021-06" db="EMBL/GenBank/DDBJ databases">
        <authorList>
            <person name="Grouzdev D.S."/>
            <person name="Koziaeva V."/>
        </authorList>
    </citation>
    <scope>NUCLEOTIDE SEQUENCE [LARGE SCALE GENOMIC DNA]</scope>
    <source>
        <strain evidence="10 11">22</strain>
    </source>
</reference>
<organism evidence="10 11">
    <name type="scientific">Prosthecodimorpha staleyi</name>
    <dbReference type="NCBI Taxonomy" id="2840188"/>
    <lineage>
        <taxon>Bacteria</taxon>
        <taxon>Pseudomonadati</taxon>
        <taxon>Pseudomonadota</taxon>
        <taxon>Alphaproteobacteria</taxon>
        <taxon>Hyphomicrobiales</taxon>
        <taxon>Ancalomicrobiaceae</taxon>
        <taxon>Prosthecodimorpha</taxon>
    </lineage>
</organism>
<dbReference type="SMART" id="SM00283">
    <property type="entry name" value="MA"/>
    <property type="match status" value="1"/>
</dbReference>
<accession>A0A947GFU5</accession>
<evidence type="ECO:0000256" key="3">
    <source>
        <dbReference type="ARBA" id="ARBA00023224"/>
    </source>
</evidence>
<protein>
    <submittedName>
        <fullName evidence="10">HAMP domain-containing protein</fullName>
    </submittedName>
</protein>
<dbReference type="GO" id="GO:0005886">
    <property type="term" value="C:plasma membrane"/>
    <property type="evidence" value="ECO:0007669"/>
    <property type="project" value="UniProtKB-SubCell"/>
</dbReference>
<comment type="caution">
    <text evidence="10">The sequence shown here is derived from an EMBL/GenBank/DDBJ whole genome shotgun (WGS) entry which is preliminary data.</text>
</comment>
<keyword evidence="11" id="KW-1185">Reference proteome</keyword>
<dbReference type="PROSITE" id="PS50885">
    <property type="entry name" value="HAMP"/>
    <property type="match status" value="1"/>
</dbReference>
<evidence type="ECO:0000259" key="9">
    <source>
        <dbReference type="PROSITE" id="PS50885"/>
    </source>
</evidence>
<dbReference type="PANTHER" id="PTHR32089:SF112">
    <property type="entry name" value="LYSOZYME-LIKE PROTEIN-RELATED"/>
    <property type="match status" value="1"/>
</dbReference>
<keyword evidence="6" id="KW-1133">Transmembrane helix</keyword>
<dbReference type="RefSeq" id="WP_261971772.1">
    <property type="nucleotide sequence ID" value="NZ_JAHHZF010000028.1"/>
</dbReference>
<evidence type="ECO:0000256" key="4">
    <source>
        <dbReference type="ARBA" id="ARBA00029447"/>
    </source>
</evidence>
<feature type="domain" description="Methyl-accepting transducer" evidence="7">
    <location>
        <begin position="288"/>
        <end position="531"/>
    </location>
</feature>
<dbReference type="Proteomes" id="UP000766595">
    <property type="component" value="Unassembled WGS sequence"/>
</dbReference>
<comment type="subcellular location">
    <subcellularLocation>
        <location evidence="1">Cell inner membrane</location>
        <topology evidence="1">Multi-pass membrane protein</topology>
    </subcellularLocation>
</comment>
<dbReference type="CDD" id="cd06225">
    <property type="entry name" value="HAMP"/>
    <property type="match status" value="1"/>
</dbReference>
<evidence type="ECO:0000256" key="5">
    <source>
        <dbReference type="PROSITE-ProRule" id="PRU00284"/>
    </source>
</evidence>
<comment type="similarity">
    <text evidence="4">Belongs to the methyl-accepting chemotaxis (MCP) protein family.</text>
</comment>
<keyword evidence="3 5" id="KW-0807">Transducer</keyword>